<proteinExistence type="inferred from homology"/>
<dbReference type="AlphaFoldDB" id="A0A6J2XJ24"/>
<gene>
    <name evidence="8" type="primary">LOC115878531</name>
</gene>
<protein>
    <submittedName>
        <fullName evidence="8">Transcription initiation factor TFIID subunit 7-like isoform X1</fullName>
    </submittedName>
</protein>
<keyword evidence="7" id="KW-1185">Reference proteome</keyword>
<dbReference type="GO" id="GO:0051123">
    <property type="term" value="P:RNA polymerase II preinitiation complex assembly"/>
    <property type="evidence" value="ECO:0007669"/>
    <property type="project" value="TreeGrafter"/>
</dbReference>
<dbReference type="GO" id="GO:0005669">
    <property type="term" value="C:transcription factor TFIID complex"/>
    <property type="evidence" value="ECO:0007669"/>
    <property type="project" value="InterPro"/>
</dbReference>
<reference evidence="8" key="1">
    <citation type="submission" date="2025-08" db="UniProtKB">
        <authorList>
            <consortium name="RefSeq"/>
        </authorList>
    </citation>
    <scope>IDENTIFICATION</scope>
    <source>
        <tissue evidence="8">Gonads</tissue>
    </source>
</reference>
<dbReference type="InterPro" id="IPR006751">
    <property type="entry name" value="TAFII55_prot_cons_reg"/>
</dbReference>
<evidence type="ECO:0000259" key="6">
    <source>
        <dbReference type="SMART" id="SM01370"/>
    </source>
</evidence>
<dbReference type="InterPro" id="IPR037817">
    <property type="entry name" value="TAF7"/>
</dbReference>
<evidence type="ECO:0000313" key="8">
    <source>
        <dbReference type="RefSeq" id="XP_030750915.1"/>
    </source>
</evidence>
<evidence type="ECO:0000256" key="4">
    <source>
        <dbReference type="ARBA" id="ARBA00023163"/>
    </source>
</evidence>
<sequence>MPPEHREVDLELEEQFILRLPINEAGNIKKILNTKPEKIKRILKIDLDVAKCIGTVYIGKKKLSAYLRTFPTIIESYKTNILNDKTNTYKTADICHIVECYEYPLDCFNKDLFHGYTPPLKNVKKRRFRKTLVNPELIEENESISKELYFLLKTDVEAVSTKYEIIYEDSKYGTFASNFFTDMQFSLKTVCFCNISDETLFGQTTSSDSDIEVDI</sequence>
<dbReference type="GO" id="GO:0016251">
    <property type="term" value="F:RNA polymerase II general transcription initiation factor activity"/>
    <property type="evidence" value="ECO:0007669"/>
    <property type="project" value="TreeGrafter"/>
</dbReference>
<comment type="subcellular location">
    <subcellularLocation>
        <location evidence="1">Nucleus</location>
    </subcellularLocation>
</comment>
<dbReference type="OrthoDB" id="153872at2759"/>
<accession>A0A6J2XJ24</accession>
<dbReference type="SMART" id="SM01370">
    <property type="entry name" value="TAFII55_N"/>
    <property type="match status" value="1"/>
</dbReference>
<keyword evidence="3" id="KW-0805">Transcription regulation</keyword>
<dbReference type="Pfam" id="PF04658">
    <property type="entry name" value="TAFII55_N"/>
    <property type="match status" value="2"/>
</dbReference>
<evidence type="ECO:0000256" key="1">
    <source>
        <dbReference type="ARBA" id="ARBA00004123"/>
    </source>
</evidence>
<dbReference type="Proteomes" id="UP000504635">
    <property type="component" value="Unplaced"/>
</dbReference>
<comment type="similarity">
    <text evidence="2">Belongs to the TAF7 family.</text>
</comment>
<organism evidence="7 8">
    <name type="scientific">Sitophilus oryzae</name>
    <name type="common">Rice weevil</name>
    <name type="synonym">Curculio oryzae</name>
    <dbReference type="NCBI Taxonomy" id="7048"/>
    <lineage>
        <taxon>Eukaryota</taxon>
        <taxon>Metazoa</taxon>
        <taxon>Ecdysozoa</taxon>
        <taxon>Arthropoda</taxon>
        <taxon>Hexapoda</taxon>
        <taxon>Insecta</taxon>
        <taxon>Pterygota</taxon>
        <taxon>Neoptera</taxon>
        <taxon>Endopterygota</taxon>
        <taxon>Coleoptera</taxon>
        <taxon>Polyphaga</taxon>
        <taxon>Cucujiformia</taxon>
        <taxon>Curculionidae</taxon>
        <taxon>Dryophthorinae</taxon>
        <taxon>Sitophilus</taxon>
    </lineage>
</organism>
<dbReference type="RefSeq" id="XP_030750915.1">
    <property type="nucleotide sequence ID" value="XM_030895055.1"/>
</dbReference>
<dbReference type="GeneID" id="115878531"/>
<evidence type="ECO:0000313" key="7">
    <source>
        <dbReference type="Proteomes" id="UP000504635"/>
    </source>
</evidence>
<dbReference type="PANTHER" id="PTHR12228">
    <property type="entry name" value="TRANSCRIPTION INITIATION FACTOR TFIID 55 KD SUBUNIT-RELATED"/>
    <property type="match status" value="1"/>
</dbReference>
<dbReference type="PANTHER" id="PTHR12228:SF0">
    <property type="entry name" value="TATA-BOX BINDING PROTEIN ASSOCIATED FACTOR 7"/>
    <property type="match status" value="1"/>
</dbReference>
<dbReference type="InParanoid" id="A0A6J2XJ24"/>
<name>A0A6J2XJ24_SITOR</name>
<dbReference type="CDD" id="cd08047">
    <property type="entry name" value="TAF7"/>
    <property type="match status" value="1"/>
</dbReference>
<keyword evidence="4" id="KW-0804">Transcription</keyword>
<keyword evidence="5" id="KW-0539">Nucleus</keyword>
<evidence type="ECO:0000256" key="2">
    <source>
        <dbReference type="ARBA" id="ARBA00009368"/>
    </source>
</evidence>
<dbReference type="KEGG" id="soy:115878531"/>
<feature type="domain" description="TAFII55 protein conserved region" evidence="6">
    <location>
        <begin position="12"/>
        <end position="160"/>
    </location>
</feature>
<evidence type="ECO:0000256" key="3">
    <source>
        <dbReference type="ARBA" id="ARBA00023015"/>
    </source>
</evidence>
<evidence type="ECO:0000256" key="5">
    <source>
        <dbReference type="ARBA" id="ARBA00023242"/>
    </source>
</evidence>